<feature type="region of interest" description="Disordered" evidence="2">
    <location>
        <begin position="53"/>
        <end position="74"/>
    </location>
</feature>
<organism evidence="5 6">
    <name type="scientific">Caldithrix abyssi DSM 13497</name>
    <dbReference type="NCBI Taxonomy" id="880073"/>
    <lineage>
        <taxon>Bacteria</taxon>
        <taxon>Pseudomonadati</taxon>
        <taxon>Calditrichota</taxon>
        <taxon>Calditrichia</taxon>
        <taxon>Calditrichales</taxon>
        <taxon>Calditrichaceae</taxon>
        <taxon>Caldithrix</taxon>
    </lineage>
</organism>
<dbReference type="PANTHER" id="PTHR45266">
    <property type="entry name" value="OXALOACETATE DECARBOXYLASE ALPHA CHAIN"/>
    <property type="match status" value="1"/>
</dbReference>
<dbReference type="PaxDb" id="880073-Calab_0845"/>
<dbReference type="RefSeq" id="WP_006927479.1">
    <property type="nucleotide sequence ID" value="NZ_CM001402.1"/>
</dbReference>
<dbReference type="Gene3D" id="2.40.50.100">
    <property type="match status" value="1"/>
</dbReference>
<dbReference type="Pfam" id="PF00364">
    <property type="entry name" value="Biotin_lipoyl"/>
    <property type="match status" value="1"/>
</dbReference>
<reference evidence="5 6" key="1">
    <citation type="submission" date="2011-09" db="EMBL/GenBank/DDBJ databases">
        <title>The permanent draft genome of Caldithrix abyssi DSM 13497.</title>
        <authorList>
            <consortium name="US DOE Joint Genome Institute (JGI-PGF)"/>
            <person name="Lucas S."/>
            <person name="Han J."/>
            <person name="Lapidus A."/>
            <person name="Bruce D."/>
            <person name="Goodwin L."/>
            <person name="Pitluck S."/>
            <person name="Peters L."/>
            <person name="Kyrpides N."/>
            <person name="Mavromatis K."/>
            <person name="Ivanova N."/>
            <person name="Mikhailova N."/>
            <person name="Chertkov O."/>
            <person name="Detter J.C."/>
            <person name="Tapia R."/>
            <person name="Han C."/>
            <person name="Land M."/>
            <person name="Hauser L."/>
            <person name="Markowitz V."/>
            <person name="Cheng J.-F."/>
            <person name="Hugenholtz P."/>
            <person name="Woyke T."/>
            <person name="Wu D."/>
            <person name="Spring S."/>
            <person name="Brambilla E."/>
            <person name="Klenk H.-P."/>
            <person name="Eisen J.A."/>
        </authorList>
    </citation>
    <scope>NUCLEOTIDE SEQUENCE [LARGE SCALE GENOMIC DNA]</scope>
    <source>
        <strain evidence="5 6">DSM 13497</strain>
    </source>
</reference>
<dbReference type="Proteomes" id="UP000004671">
    <property type="component" value="Chromosome"/>
</dbReference>
<dbReference type="InterPro" id="IPR011053">
    <property type="entry name" value="Single_hybrid_motif"/>
</dbReference>
<dbReference type="EMBL" id="CP018099">
    <property type="protein sequence ID" value="APF16864.1"/>
    <property type="molecule type" value="Genomic_DNA"/>
</dbReference>
<dbReference type="HOGENOM" id="CLU_016733_5_4_0"/>
<dbReference type="SUPFAM" id="SSF51230">
    <property type="entry name" value="Single hybrid motif"/>
    <property type="match status" value="1"/>
</dbReference>
<reference evidence="4 7" key="2">
    <citation type="submission" date="2016-11" db="EMBL/GenBank/DDBJ databases">
        <title>Genomic analysis of Caldithrix abyssi and proposal of a novel bacterial phylum Caldithrichaeota.</title>
        <authorList>
            <person name="Kublanov I."/>
            <person name="Sigalova O."/>
            <person name="Gavrilov S."/>
            <person name="Lebedinsky A."/>
            <person name="Ivanova N."/>
            <person name="Daum C."/>
            <person name="Reddy T."/>
            <person name="Klenk H.P."/>
            <person name="Goker M."/>
            <person name="Reva O."/>
            <person name="Miroshnichenko M."/>
            <person name="Kyprides N."/>
            <person name="Woyke T."/>
            <person name="Gelfand M."/>
        </authorList>
    </citation>
    <scope>NUCLEOTIDE SEQUENCE [LARGE SCALE GENOMIC DNA]</scope>
    <source>
        <strain evidence="4 7">LF13</strain>
    </source>
</reference>
<evidence type="ECO:0000256" key="2">
    <source>
        <dbReference type="SAM" id="MobiDB-lite"/>
    </source>
</evidence>
<dbReference type="AlphaFoldDB" id="H1XU39"/>
<dbReference type="PANTHER" id="PTHR45266:SF3">
    <property type="entry name" value="OXALOACETATE DECARBOXYLASE ALPHA CHAIN"/>
    <property type="match status" value="1"/>
</dbReference>
<dbReference type="CDD" id="cd06850">
    <property type="entry name" value="biotinyl_domain"/>
    <property type="match status" value="1"/>
</dbReference>
<keyword evidence="1" id="KW-0092">Biotin</keyword>
<dbReference type="PROSITE" id="PS00188">
    <property type="entry name" value="BIOTIN"/>
    <property type="match status" value="1"/>
</dbReference>
<dbReference type="PROSITE" id="PS50968">
    <property type="entry name" value="BIOTINYL_LIPOYL"/>
    <property type="match status" value="1"/>
</dbReference>
<evidence type="ECO:0000256" key="1">
    <source>
        <dbReference type="ARBA" id="ARBA00023267"/>
    </source>
</evidence>
<evidence type="ECO:0000313" key="6">
    <source>
        <dbReference type="Proteomes" id="UP000004671"/>
    </source>
</evidence>
<evidence type="ECO:0000313" key="7">
    <source>
        <dbReference type="Proteomes" id="UP000183868"/>
    </source>
</evidence>
<protein>
    <submittedName>
        <fullName evidence="4">Biotin-requiring enzyme</fullName>
    </submittedName>
    <submittedName>
        <fullName evidence="5">Biotin/lipoyl attachment domain-containing protein</fullName>
    </submittedName>
</protein>
<dbReference type="FunFam" id="2.40.50.100:FF:000003">
    <property type="entry name" value="Acetyl-CoA carboxylase biotin carboxyl carrier protein"/>
    <property type="match status" value="1"/>
</dbReference>
<dbReference type="EMBL" id="CM001402">
    <property type="protein sequence ID" value="EHO40482.1"/>
    <property type="molecule type" value="Genomic_DNA"/>
</dbReference>
<dbReference type="eggNOG" id="COG4770">
    <property type="taxonomic scope" value="Bacteria"/>
</dbReference>
<proteinExistence type="predicted"/>
<dbReference type="InterPro" id="IPR001882">
    <property type="entry name" value="Biotin_BS"/>
</dbReference>
<dbReference type="InterPro" id="IPR000089">
    <property type="entry name" value="Biotin_lipoyl"/>
</dbReference>
<evidence type="ECO:0000313" key="4">
    <source>
        <dbReference type="EMBL" id="APF16864.1"/>
    </source>
</evidence>
<sequence>MNEKEITLEINGREYRVKIHRFSADVAEISVDDQMYRVGLKDLGVEEVAYVKPTPAPRGPQATAPKTSLTAKPEPALHRPAVVSDGSAIKSPLPGLILKILVKEGDIVKAGQPVMIIEAMKMENEVNATADGMVIDIRYKEGDSVNQGDTLILLKPVEA</sequence>
<keyword evidence="6" id="KW-1185">Reference proteome</keyword>
<dbReference type="STRING" id="880073.Cabys_113"/>
<dbReference type="KEGG" id="caby:Cabys_113"/>
<feature type="domain" description="Lipoyl-binding" evidence="3">
    <location>
        <begin position="80"/>
        <end position="155"/>
    </location>
</feature>
<evidence type="ECO:0000313" key="5">
    <source>
        <dbReference type="EMBL" id="EHO40482.1"/>
    </source>
</evidence>
<accession>H1XU39</accession>
<dbReference type="OrthoDB" id="9812676at2"/>
<name>H1XU39_CALAY</name>
<dbReference type="InParanoid" id="H1XU39"/>
<gene>
    <name evidence="4" type="ORF">Cabys_113</name>
    <name evidence="5" type="ORF">Calab_0845</name>
</gene>
<dbReference type="Proteomes" id="UP000183868">
    <property type="component" value="Chromosome"/>
</dbReference>
<evidence type="ECO:0000259" key="3">
    <source>
        <dbReference type="PROSITE" id="PS50968"/>
    </source>
</evidence>
<dbReference type="InterPro" id="IPR050709">
    <property type="entry name" value="Biotin_Carboxyl_Carrier/Decarb"/>
</dbReference>